<comment type="caution">
    <text evidence="1">The sequence shown here is derived from an EMBL/GenBank/DDBJ whole genome shotgun (WGS) entry which is preliminary data.</text>
</comment>
<organism evidence="1 2">
    <name type="scientific">Cuscuta australis</name>
    <dbReference type="NCBI Taxonomy" id="267555"/>
    <lineage>
        <taxon>Eukaryota</taxon>
        <taxon>Viridiplantae</taxon>
        <taxon>Streptophyta</taxon>
        <taxon>Embryophyta</taxon>
        <taxon>Tracheophyta</taxon>
        <taxon>Spermatophyta</taxon>
        <taxon>Magnoliopsida</taxon>
        <taxon>eudicotyledons</taxon>
        <taxon>Gunneridae</taxon>
        <taxon>Pentapetalae</taxon>
        <taxon>asterids</taxon>
        <taxon>lamiids</taxon>
        <taxon>Solanales</taxon>
        <taxon>Convolvulaceae</taxon>
        <taxon>Cuscuteae</taxon>
        <taxon>Cuscuta</taxon>
        <taxon>Cuscuta subgen. Grammica</taxon>
        <taxon>Cuscuta sect. Cleistogrammica</taxon>
    </lineage>
</organism>
<dbReference type="EMBL" id="NQVE01000129">
    <property type="protein sequence ID" value="RAL45756.1"/>
    <property type="molecule type" value="Genomic_DNA"/>
</dbReference>
<sequence length="275" mass="30774">MRTKTHPIQIHPLPCNYPPLQREMGEATELNFPEVIGGILSEEQMAVFYETMKSVVVRVEVYSHEYSSFDCEGAGVFVSSRHILTLSTLLNDDKKAQVLVKTQNDTEIGCRVSYLDAKMGLAILEIENSSSSQHFLFAKISDKKLKIGAQVYCIGHPGYLDYSFPVGHISYPCLTYGEFMKSMGKDQKVSIEEITMDPSAMFICYVPEVDDLSLKSSVKLVQLNNVHGDGLAGARGMPVFNSLGHIIGLYLFESRDQCYPVHAKTLRAFIRRSET</sequence>
<evidence type="ECO:0000313" key="2">
    <source>
        <dbReference type="Proteomes" id="UP000249390"/>
    </source>
</evidence>
<keyword evidence="2" id="KW-1185">Reference proteome</keyword>
<accession>A0A328DJX4</accession>
<dbReference type="InterPro" id="IPR009003">
    <property type="entry name" value="Peptidase_S1_PA"/>
</dbReference>
<dbReference type="SUPFAM" id="SSF50494">
    <property type="entry name" value="Trypsin-like serine proteases"/>
    <property type="match status" value="1"/>
</dbReference>
<evidence type="ECO:0008006" key="3">
    <source>
        <dbReference type="Google" id="ProtNLM"/>
    </source>
</evidence>
<dbReference type="Pfam" id="PF13365">
    <property type="entry name" value="Trypsin_2"/>
    <property type="match status" value="1"/>
</dbReference>
<proteinExistence type="predicted"/>
<dbReference type="Gene3D" id="2.40.10.120">
    <property type="match status" value="1"/>
</dbReference>
<dbReference type="AlphaFoldDB" id="A0A328DJX4"/>
<gene>
    <name evidence="1" type="ORF">DM860_009620</name>
</gene>
<name>A0A328DJX4_9ASTE</name>
<evidence type="ECO:0000313" key="1">
    <source>
        <dbReference type="EMBL" id="RAL45756.1"/>
    </source>
</evidence>
<dbReference type="Proteomes" id="UP000249390">
    <property type="component" value="Unassembled WGS sequence"/>
</dbReference>
<reference evidence="1 2" key="1">
    <citation type="submission" date="2018-06" db="EMBL/GenBank/DDBJ databases">
        <title>The Genome of Cuscuta australis (Dodder) Provides Insight into the Evolution of Plant Parasitism.</title>
        <authorList>
            <person name="Liu H."/>
        </authorList>
    </citation>
    <scope>NUCLEOTIDE SEQUENCE [LARGE SCALE GENOMIC DNA]</scope>
    <source>
        <strain evidence="2">cv. Yunnan</strain>
        <tissue evidence="1">Vines</tissue>
    </source>
</reference>
<protein>
    <recommendedName>
        <fullName evidence="3">Serine protease</fullName>
    </recommendedName>
</protein>